<name>A0A918UFU9_9SPHN</name>
<protein>
    <submittedName>
        <fullName evidence="1">Uncharacterized protein</fullName>
    </submittedName>
</protein>
<organism evidence="1 2">
    <name type="scientific">Novosphingobium colocasiae</name>
    <dbReference type="NCBI Taxonomy" id="1256513"/>
    <lineage>
        <taxon>Bacteria</taxon>
        <taxon>Pseudomonadati</taxon>
        <taxon>Pseudomonadota</taxon>
        <taxon>Alphaproteobacteria</taxon>
        <taxon>Sphingomonadales</taxon>
        <taxon>Sphingomonadaceae</taxon>
        <taxon>Novosphingobium</taxon>
    </lineage>
</organism>
<reference evidence="1" key="2">
    <citation type="submission" date="2020-09" db="EMBL/GenBank/DDBJ databases">
        <authorList>
            <person name="Sun Q."/>
            <person name="Kim S."/>
        </authorList>
    </citation>
    <scope>NUCLEOTIDE SEQUENCE</scope>
    <source>
        <strain evidence="1">KCTC 32255</strain>
    </source>
</reference>
<proteinExistence type="predicted"/>
<dbReference type="AlphaFoldDB" id="A0A918UFU9"/>
<dbReference type="Proteomes" id="UP000648075">
    <property type="component" value="Unassembled WGS sequence"/>
</dbReference>
<accession>A0A918UFU9</accession>
<comment type="caution">
    <text evidence="1">The sequence shown here is derived from an EMBL/GenBank/DDBJ whole genome shotgun (WGS) entry which is preliminary data.</text>
</comment>
<evidence type="ECO:0000313" key="1">
    <source>
        <dbReference type="EMBL" id="GGZ02526.1"/>
    </source>
</evidence>
<evidence type="ECO:0000313" key="2">
    <source>
        <dbReference type="Proteomes" id="UP000648075"/>
    </source>
</evidence>
<gene>
    <name evidence="1" type="ORF">GCM10011614_16990</name>
</gene>
<reference evidence="1" key="1">
    <citation type="journal article" date="2014" name="Int. J. Syst. Evol. Microbiol.">
        <title>Complete genome sequence of Corynebacterium casei LMG S-19264T (=DSM 44701T), isolated from a smear-ripened cheese.</title>
        <authorList>
            <consortium name="US DOE Joint Genome Institute (JGI-PGF)"/>
            <person name="Walter F."/>
            <person name="Albersmeier A."/>
            <person name="Kalinowski J."/>
            <person name="Ruckert C."/>
        </authorList>
    </citation>
    <scope>NUCLEOTIDE SEQUENCE</scope>
    <source>
        <strain evidence="1">KCTC 32255</strain>
    </source>
</reference>
<dbReference type="EMBL" id="BMZA01000004">
    <property type="protein sequence ID" value="GGZ02526.1"/>
    <property type="molecule type" value="Genomic_DNA"/>
</dbReference>
<keyword evidence="2" id="KW-1185">Reference proteome</keyword>
<sequence>MTAASAEGETVPVHVMKSRNCGKTFAIYPACDCCGRRWNRLFDAFTNGRGWQRLCAGCIDPERGPPTAYTGPYPVTTRRANRAPHLSIVGGAARP</sequence>